<dbReference type="InterPro" id="IPR011990">
    <property type="entry name" value="TPR-like_helical_dom_sf"/>
</dbReference>
<organism evidence="6 7">
    <name type="scientific">Rhizopus stolonifer</name>
    <name type="common">Rhizopus nigricans</name>
    <dbReference type="NCBI Taxonomy" id="4846"/>
    <lineage>
        <taxon>Eukaryota</taxon>
        <taxon>Fungi</taxon>
        <taxon>Fungi incertae sedis</taxon>
        <taxon>Mucoromycota</taxon>
        <taxon>Mucoromycotina</taxon>
        <taxon>Mucoromycetes</taxon>
        <taxon>Mucorales</taxon>
        <taxon>Mucorineae</taxon>
        <taxon>Rhizopodaceae</taxon>
        <taxon>Rhizopus</taxon>
    </lineage>
</organism>
<dbReference type="PANTHER" id="PTHR47447">
    <property type="entry name" value="OS03G0856100 PROTEIN"/>
    <property type="match status" value="1"/>
</dbReference>
<evidence type="ECO:0000256" key="3">
    <source>
        <dbReference type="ARBA" id="ARBA00044493"/>
    </source>
</evidence>
<comment type="subunit">
    <text evidence="4">Binds to mitochondrial small subunit 15S rRNA.</text>
</comment>
<dbReference type="PANTHER" id="PTHR47447:SF24">
    <property type="entry name" value="PENTATRICOPEPTIDE REPEAT-CONTAINING PROTEIN"/>
    <property type="match status" value="1"/>
</dbReference>
<evidence type="ECO:0000256" key="5">
    <source>
        <dbReference type="PROSITE-ProRule" id="PRU00708"/>
    </source>
</evidence>
<accession>A0A367J3W9</accession>
<comment type="similarity">
    <text evidence="1">Belongs to the CCM1 family.</text>
</comment>
<dbReference type="OrthoDB" id="411857at2759"/>
<dbReference type="SUPFAM" id="SSF81901">
    <property type="entry name" value="HCP-like"/>
    <property type="match status" value="1"/>
</dbReference>
<reference evidence="6 7" key="1">
    <citation type="journal article" date="2018" name="G3 (Bethesda)">
        <title>Phylogenetic and Phylogenomic Definition of Rhizopus Species.</title>
        <authorList>
            <person name="Gryganskyi A.P."/>
            <person name="Golan J."/>
            <person name="Dolatabadi S."/>
            <person name="Mondo S."/>
            <person name="Robb S."/>
            <person name="Idnurm A."/>
            <person name="Muszewska A."/>
            <person name="Steczkiewicz K."/>
            <person name="Masonjones S."/>
            <person name="Liao H.L."/>
            <person name="Gajdeczka M.T."/>
            <person name="Anike F."/>
            <person name="Vuek A."/>
            <person name="Anishchenko I.M."/>
            <person name="Voigt K."/>
            <person name="de Hoog G.S."/>
            <person name="Smith M.E."/>
            <person name="Heitman J."/>
            <person name="Vilgalys R."/>
            <person name="Stajich J.E."/>
        </authorList>
    </citation>
    <scope>NUCLEOTIDE SEQUENCE [LARGE SCALE GENOMIC DNA]</scope>
    <source>
        <strain evidence="6 7">LSU 92-RS-03</strain>
    </source>
</reference>
<proteinExistence type="inferred from homology"/>
<dbReference type="InterPro" id="IPR002885">
    <property type="entry name" value="PPR_rpt"/>
</dbReference>
<evidence type="ECO:0000256" key="1">
    <source>
        <dbReference type="ARBA" id="ARBA00006192"/>
    </source>
</evidence>
<dbReference type="PROSITE" id="PS51257">
    <property type="entry name" value="PROKAR_LIPOPROTEIN"/>
    <property type="match status" value="1"/>
</dbReference>
<dbReference type="Proteomes" id="UP000253551">
    <property type="component" value="Unassembled WGS sequence"/>
</dbReference>
<gene>
    <name evidence="6" type="ORF">CU098_000912</name>
</gene>
<dbReference type="Pfam" id="PF13812">
    <property type="entry name" value="PPR_3"/>
    <property type="match status" value="2"/>
</dbReference>
<dbReference type="PROSITE" id="PS51375">
    <property type="entry name" value="PPR"/>
    <property type="match status" value="1"/>
</dbReference>
<evidence type="ECO:0000256" key="4">
    <source>
        <dbReference type="ARBA" id="ARBA00044511"/>
    </source>
</evidence>
<name>A0A367J3W9_RHIST</name>
<dbReference type="STRING" id="4846.A0A367J3W9"/>
<dbReference type="AlphaFoldDB" id="A0A367J3W9"/>
<evidence type="ECO:0000313" key="7">
    <source>
        <dbReference type="Proteomes" id="UP000253551"/>
    </source>
</evidence>
<feature type="repeat" description="PPR" evidence="5">
    <location>
        <begin position="112"/>
        <end position="147"/>
    </location>
</feature>
<keyword evidence="2" id="KW-0677">Repeat</keyword>
<protein>
    <recommendedName>
        <fullName evidence="8">Pentacotripeptide-repeat region of PRORP domain-containing protein</fullName>
    </recommendedName>
</protein>
<dbReference type="Gene3D" id="1.25.40.10">
    <property type="entry name" value="Tetratricopeptide repeat domain"/>
    <property type="match status" value="2"/>
</dbReference>
<evidence type="ECO:0008006" key="8">
    <source>
        <dbReference type="Google" id="ProtNLM"/>
    </source>
</evidence>
<evidence type="ECO:0000256" key="2">
    <source>
        <dbReference type="ARBA" id="ARBA00022737"/>
    </source>
</evidence>
<evidence type="ECO:0000313" key="6">
    <source>
        <dbReference type="EMBL" id="RCH84642.1"/>
    </source>
</evidence>
<comment type="function">
    <text evidence="3">Regulates mitochondrial small subunit maturation by controlling 15S rRNA 5'-end processing. Localizes to the 5' precursor of the 15S rRNA in a position that is subsequently occupied by mS47 in the mature yeast mtSSU. Uses structure and sequence-specific RNA recognition, binding to a single-stranded region of the precursor and specifically recognizing bases -6 to -1. The exchange of Ccm1 for mS47 is coupled to the irreversible removal of precursor rRNA that is accompanied by conformational changes of the mitoribosomal proteins uS5m and mS26. These conformational changes signal completion of 5'-end rRNA processing through protection of the mature 5'-end of the 15S rRNA and stabilization of mS47. The removal of the 5' precursor together with the dissociation of Ccm1 may be catalyzed by the 5'-3' exoribonuclease Pet127. Involved in the specific removal of group I introns in mitochondrial encoded transcripts.</text>
</comment>
<dbReference type="EMBL" id="PJQM01004386">
    <property type="protein sequence ID" value="RCH84642.1"/>
    <property type="molecule type" value="Genomic_DNA"/>
</dbReference>
<keyword evidence="7" id="KW-1185">Reference proteome</keyword>
<dbReference type="NCBIfam" id="TIGR00756">
    <property type="entry name" value="PPR"/>
    <property type="match status" value="2"/>
</dbReference>
<comment type="caution">
    <text evidence="6">The sequence shown here is derived from an EMBL/GenBank/DDBJ whole genome shotgun (WGS) entry which is preliminary data.</text>
</comment>
<sequence>MKRARVKPNHITFAAIISACLRVKAENQALVYVDMMVEADLVGTSAIHSLMRFYTRQRDQGKALGYYAMCEQYNLVPTKNIYKELMILYIQSDVEKAHQVLREMKRREVQPDAGHYAVLINAYGNRKRDLSSALMIFNEMKLAGVEPDDNLYQVMASVYSKNGNYEKAQEYRYKLVKE</sequence>